<protein>
    <submittedName>
        <fullName evidence="1">TrwC protein</fullName>
    </submittedName>
</protein>
<dbReference type="EMBL" id="CP000865">
    <property type="protein sequence ID" value="ACC59036.1"/>
    <property type="molecule type" value="Genomic_DNA"/>
</dbReference>
<dbReference type="Proteomes" id="UP000008839">
    <property type="component" value="Plasmid pACICU2"/>
</dbReference>
<dbReference type="AlphaFoldDB" id="A0A7U3Y3R8"/>
<dbReference type="SUPFAM" id="SSF52540">
    <property type="entry name" value="P-loop containing nucleoside triphosphate hydrolases"/>
    <property type="match status" value="1"/>
</dbReference>
<geneLocation type="plasmid" evidence="1 2">
    <name>pACICU2</name>
</geneLocation>
<dbReference type="KEGG" id="abc:ACICU_p0060"/>
<accession>A0A7U3Y3R8</accession>
<dbReference type="Gene3D" id="3.40.50.300">
    <property type="entry name" value="P-loop containing nucleotide triphosphate hydrolases"/>
    <property type="match status" value="1"/>
</dbReference>
<organism evidence="1 2">
    <name type="scientific">Acinetobacter baumannii (strain ACICU)</name>
    <dbReference type="NCBI Taxonomy" id="405416"/>
    <lineage>
        <taxon>Bacteria</taxon>
        <taxon>Pseudomonadati</taxon>
        <taxon>Pseudomonadota</taxon>
        <taxon>Gammaproteobacteria</taxon>
        <taxon>Moraxellales</taxon>
        <taxon>Moraxellaceae</taxon>
        <taxon>Acinetobacter</taxon>
        <taxon>Acinetobacter calcoaceticus/baumannii complex</taxon>
    </lineage>
</organism>
<dbReference type="InterPro" id="IPR027417">
    <property type="entry name" value="P-loop_NTPase"/>
</dbReference>
<name>A0A7U3Y3R8_ACIBC</name>
<sequence length="378" mass="43577">MTLSVKKNQELKDVVSVVVAKNKEGKIDLSNNDKAFDLLDKQQRIHEVVVAAKGTQPALHEQHDLFQEIHEVHQKLVGDYMRLNKESRDNSLIITPFNSDRVMLNSLVRSEMKKLNELDHNDHNFEILVNTNFTEAERKHINNYEPNMTIRFGKSFTDKDTGIKIEKGDYLKVMMKDKEGKLVLIDKDKNKIKWNPKKGSVEVYKSEQRKIAKGDVIRITRTKDDEQIKNGERYKIKDIHEDKVIVEGQDGKEKSLSRSGFKHFDYGYSSTVYSSQGLTQGNVFLLLNSQKLANDLKSDKAATKVLGNTFGTRSFYVAVTREEHNLQIYTDNKQMTREAITFKQDKTSYLDTVKEVGQKVPEHIIENEKIGVTNELER</sequence>
<evidence type="ECO:0000313" key="1">
    <source>
        <dbReference type="EMBL" id="ACC59036.1"/>
    </source>
</evidence>
<evidence type="ECO:0000313" key="2">
    <source>
        <dbReference type="Proteomes" id="UP000008839"/>
    </source>
</evidence>
<proteinExistence type="predicted"/>
<reference evidence="1 2" key="1">
    <citation type="journal article" date="2008" name="Antimicrob. Agents Chemother.">
        <title>Whole-genome pyrosequencing of an epidemic multidrug-resistant Acinetobacter baumannii strain belonging to the European clone II group.</title>
        <authorList>
            <person name="Iacono M."/>
            <person name="Villa L."/>
            <person name="Fortini D."/>
            <person name="Bordoni R."/>
            <person name="Imperi F."/>
            <person name="Bonnal R.J."/>
            <person name="Sicheritz-Ponten T."/>
            <person name="De Bellis G."/>
            <person name="Visca P."/>
            <person name="Cassone A."/>
            <person name="Carattoli A."/>
        </authorList>
    </citation>
    <scope>NUCLEOTIDE SEQUENCE [LARGE SCALE GENOMIC DNA]</scope>
    <source>
        <strain evidence="1 2">ACICU</strain>
    </source>
</reference>
<keyword evidence="1" id="KW-0614">Plasmid</keyword>
<gene>
    <name evidence="1" type="ordered locus">ACICU_p0060</name>
</gene>